<organism evidence="1">
    <name type="scientific">Arion vulgaris</name>
    <dbReference type="NCBI Taxonomy" id="1028688"/>
    <lineage>
        <taxon>Eukaryota</taxon>
        <taxon>Metazoa</taxon>
        <taxon>Spiralia</taxon>
        <taxon>Lophotrochozoa</taxon>
        <taxon>Mollusca</taxon>
        <taxon>Gastropoda</taxon>
        <taxon>Heterobranchia</taxon>
        <taxon>Euthyneura</taxon>
        <taxon>Panpulmonata</taxon>
        <taxon>Eupulmonata</taxon>
        <taxon>Stylommatophora</taxon>
        <taxon>Helicina</taxon>
        <taxon>Arionoidea</taxon>
        <taxon>Arionidae</taxon>
        <taxon>Arion</taxon>
    </lineage>
</organism>
<reference evidence="1" key="1">
    <citation type="submission" date="2014-12" db="EMBL/GenBank/DDBJ databases">
        <title>Insight into the proteome of Arion vulgaris.</title>
        <authorList>
            <person name="Aradska J."/>
            <person name="Bulat T."/>
            <person name="Smidak R."/>
            <person name="Sarate P."/>
            <person name="Gangsoo J."/>
            <person name="Sialana F."/>
            <person name="Bilban M."/>
            <person name="Lubec G."/>
        </authorList>
    </citation>
    <scope>NUCLEOTIDE SEQUENCE</scope>
    <source>
        <tissue evidence="1">Skin</tissue>
    </source>
</reference>
<proteinExistence type="predicted"/>
<gene>
    <name evidence="1" type="primary">ORF140850</name>
</gene>
<protein>
    <submittedName>
        <fullName evidence="1">Uncharacterized protein</fullName>
    </submittedName>
</protein>
<feature type="non-terminal residue" evidence="1">
    <location>
        <position position="1"/>
    </location>
</feature>
<name>A0A0B7AW49_9EUPU</name>
<dbReference type="EMBL" id="HACG01037255">
    <property type="protein sequence ID" value="CEK84120.1"/>
    <property type="molecule type" value="Transcribed_RNA"/>
</dbReference>
<evidence type="ECO:0000313" key="1">
    <source>
        <dbReference type="EMBL" id="CEK84120.1"/>
    </source>
</evidence>
<dbReference type="AlphaFoldDB" id="A0A0B7AW49"/>
<accession>A0A0B7AW49</accession>
<sequence length="49" mass="5570">AEHFHSKSPLKFLSYHKSDAPSLQLSCSTEQQQMQNSVTFMVSLFHSSL</sequence>